<dbReference type="PANTHER" id="PTHR33960">
    <property type="entry name" value="SIMILAR TO KIAA0825 PROTEIN"/>
    <property type="match status" value="1"/>
</dbReference>
<name>A0A7F5RBZ4_AGRPL</name>
<keyword evidence="1" id="KW-1185">Reference proteome</keyword>
<sequence>MEVMEDGNLMDKVHILIQRDLSYYKEHQTILQQPICAGVVGGHLDFPLFASFASIKLVLWWEDEFLAGFRLSSGLIKRHADIQKNDEVATEEDHVEIVKTSDPQKFSSLIISSSEQILDHLHALTQEALDHADLSVLTGTIGASSLLKNCIWFYVNKCKRSRLSNESNNALNEILRKFEEMNEAVAERLLDLHCRLLSLYVLQDPDCLNWDSQETFFELERGSYTIQMWWLYMKATRDDLWKTVPPDMSRRVFSGMLNETLTVLTVRYCQASPSMCRSHVLVNDLANLLFCVMNLLPAICNSSDELVGLPVTSENKILKDIHVKCKELFFCFLLRGAPLEILYKMFRKKWDELYIYKPVSGMSPWVMFGLPYLYLDNPSNVKNVSDLQDNVVVYSEITILLAQPQPNWCMLLKKIKQHFWKRWSKEYVSKLQCRTKWTQQQANLLQEGALVVSLLINGGSEEKIDISDVLIPAIENEKDWGRYFDKRQDFVMENDSFPTINAGTFYGKKKVILLPPFNGNLSDADISDISDNENNTCSKEKAYLPKEGTHGLGRDGLIPVDLSDHKAEDSEKEGRGSYYFSYDEANKVIVVKWVDNRVVTLARYFVGVEPLRTVKKYNNALSRVQINVVNKKDDYPIEELAKDLDLVGDLDTAENNEEFKQINNY</sequence>
<protein>
    <submittedName>
        <fullName evidence="2">Uncharacterized protein LOC108736195</fullName>
    </submittedName>
</protein>
<dbReference type="AlphaFoldDB" id="A0A7F5RBZ4"/>
<dbReference type="InParanoid" id="A0A7F5RBZ4"/>
<dbReference type="GeneID" id="108736195"/>
<dbReference type="InterPro" id="IPR027993">
    <property type="entry name" value="DUF4495"/>
</dbReference>
<dbReference type="Pfam" id="PF14906">
    <property type="entry name" value="DUF4495"/>
    <property type="match status" value="1"/>
</dbReference>
<reference evidence="2" key="1">
    <citation type="submission" date="2025-08" db="UniProtKB">
        <authorList>
            <consortium name="RefSeq"/>
        </authorList>
    </citation>
    <scope>IDENTIFICATION</scope>
    <source>
        <tissue evidence="2">Entire body</tissue>
    </source>
</reference>
<evidence type="ECO:0000313" key="2">
    <source>
        <dbReference type="RefSeq" id="XP_025833496.1"/>
    </source>
</evidence>
<dbReference type="RefSeq" id="XP_025833496.1">
    <property type="nucleotide sequence ID" value="XM_025977711.1"/>
</dbReference>
<evidence type="ECO:0000313" key="1">
    <source>
        <dbReference type="Proteomes" id="UP000192223"/>
    </source>
</evidence>
<dbReference type="KEGG" id="apln:108736195"/>
<gene>
    <name evidence="2" type="primary">LOC108736195</name>
</gene>
<accession>A0A7F5RBZ4</accession>
<dbReference type="OrthoDB" id="10007406at2759"/>
<dbReference type="Proteomes" id="UP000192223">
    <property type="component" value="Unplaced"/>
</dbReference>
<proteinExistence type="predicted"/>
<dbReference type="PANTHER" id="PTHR33960:SF1">
    <property type="entry name" value="SIMILAR TO KIAA0825 PROTEIN"/>
    <property type="match status" value="1"/>
</dbReference>
<organism evidence="1 2">
    <name type="scientific">Agrilus planipennis</name>
    <name type="common">Emerald ash borer</name>
    <name type="synonym">Agrilus marcopoli</name>
    <dbReference type="NCBI Taxonomy" id="224129"/>
    <lineage>
        <taxon>Eukaryota</taxon>
        <taxon>Metazoa</taxon>
        <taxon>Ecdysozoa</taxon>
        <taxon>Arthropoda</taxon>
        <taxon>Hexapoda</taxon>
        <taxon>Insecta</taxon>
        <taxon>Pterygota</taxon>
        <taxon>Neoptera</taxon>
        <taxon>Endopterygota</taxon>
        <taxon>Coleoptera</taxon>
        <taxon>Polyphaga</taxon>
        <taxon>Elateriformia</taxon>
        <taxon>Buprestoidea</taxon>
        <taxon>Buprestidae</taxon>
        <taxon>Agrilinae</taxon>
        <taxon>Agrilus</taxon>
    </lineage>
</organism>